<dbReference type="eggNOG" id="ENOG502SE1G">
    <property type="taxonomic scope" value="Eukaryota"/>
</dbReference>
<dbReference type="Proteomes" id="UP000007148">
    <property type="component" value="Unassembled WGS sequence"/>
</dbReference>
<dbReference type="InterPro" id="IPR029164">
    <property type="entry name" value="PIG-Y"/>
</dbReference>
<reference evidence="2 3" key="1">
    <citation type="journal article" date="2011" name="PLoS Pathog.">
        <title>Endophytic Life Strategies Decoded by Genome and Transcriptome Analyses of the Mutualistic Root Symbiont Piriformospora indica.</title>
        <authorList>
            <person name="Zuccaro A."/>
            <person name="Lahrmann U."/>
            <person name="Guldener U."/>
            <person name="Langen G."/>
            <person name="Pfiffi S."/>
            <person name="Biedenkopf D."/>
            <person name="Wong P."/>
            <person name="Samans B."/>
            <person name="Grimm C."/>
            <person name="Basiewicz M."/>
            <person name="Murat C."/>
            <person name="Martin F."/>
            <person name="Kogel K.H."/>
        </authorList>
    </citation>
    <scope>NUCLEOTIDE SEQUENCE [LARGE SCALE GENOMIC DNA]</scope>
    <source>
        <strain evidence="2 3">DSM 11827</strain>
    </source>
</reference>
<gene>
    <name evidence="2" type="ORF">PIIN_01302</name>
</gene>
<keyword evidence="1" id="KW-0472">Membrane</keyword>
<proteinExistence type="predicted"/>
<dbReference type="OrthoDB" id="2157498at2759"/>
<organism evidence="2 3">
    <name type="scientific">Serendipita indica (strain DSM 11827)</name>
    <name type="common">Root endophyte fungus</name>
    <name type="synonym">Piriformospora indica</name>
    <dbReference type="NCBI Taxonomy" id="1109443"/>
    <lineage>
        <taxon>Eukaryota</taxon>
        <taxon>Fungi</taxon>
        <taxon>Dikarya</taxon>
        <taxon>Basidiomycota</taxon>
        <taxon>Agaricomycotina</taxon>
        <taxon>Agaricomycetes</taxon>
        <taxon>Sebacinales</taxon>
        <taxon>Serendipitaceae</taxon>
        <taxon>Serendipita</taxon>
    </lineage>
</organism>
<protein>
    <submittedName>
        <fullName evidence="2">Uncharacterized protein</fullName>
    </submittedName>
</protein>
<dbReference type="Pfam" id="PF15159">
    <property type="entry name" value="PIG-Y"/>
    <property type="match status" value="1"/>
</dbReference>
<evidence type="ECO:0000313" key="3">
    <source>
        <dbReference type="Proteomes" id="UP000007148"/>
    </source>
</evidence>
<evidence type="ECO:0000256" key="1">
    <source>
        <dbReference type="SAM" id="Phobius"/>
    </source>
</evidence>
<dbReference type="EMBL" id="CAFZ01000014">
    <property type="protein sequence ID" value="CCA67473.1"/>
    <property type="molecule type" value="Genomic_DNA"/>
</dbReference>
<feature type="transmembrane region" description="Helical" evidence="1">
    <location>
        <begin position="55"/>
        <end position="77"/>
    </location>
</feature>
<dbReference type="HOGENOM" id="CLU_199220_0_0_1"/>
<dbReference type="InParanoid" id="G4T839"/>
<feature type="transmembrane region" description="Helical" evidence="1">
    <location>
        <begin position="17"/>
        <end position="43"/>
    </location>
</feature>
<evidence type="ECO:0000313" key="2">
    <source>
        <dbReference type="EMBL" id="CCA67473.1"/>
    </source>
</evidence>
<comment type="caution">
    <text evidence="2">The sequence shown here is derived from an EMBL/GenBank/DDBJ whole genome shotgun (WGS) entry which is preliminary data.</text>
</comment>
<dbReference type="AlphaFoldDB" id="G4T839"/>
<keyword evidence="3" id="KW-1185">Reference proteome</keyword>
<keyword evidence="1" id="KW-1133">Transmembrane helix</keyword>
<sequence>MPQILPEHPTVAQANTMIYGTACFFVFGAWALAGGPLTGISFIDVILNDSHYKYLIFLGIPLTAYFVIANWVGWQYYRLS</sequence>
<accession>G4T839</accession>
<name>G4T839_SERID</name>
<keyword evidence="1" id="KW-0812">Transmembrane</keyword>